<dbReference type="OrthoDB" id="461244at2"/>
<protein>
    <recommendedName>
        <fullName evidence="3">DUF4332 domain-containing protein</fullName>
    </recommendedName>
</protein>
<proteinExistence type="predicted"/>
<dbReference type="Proteomes" id="UP000010471">
    <property type="component" value="Chromosome"/>
</dbReference>
<dbReference type="EMBL" id="CP003630">
    <property type="protein sequence ID" value="AFZ20397.1"/>
    <property type="molecule type" value="Genomic_DNA"/>
</dbReference>
<reference evidence="1 2" key="1">
    <citation type="submission" date="2012-06" db="EMBL/GenBank/DDBJ databases">
        <title>Finished chromosome of genome of Microcoleus sp. PCC 7113.</title>
        <authorList>
            <consortium name="US DOE Joint Genome Institute"/>
            <person name="Gugger M."/>
            <person name="Coursin T."/>
            <person name="Rippka R."/>
            <person name="Tandeau De Marsac N."/>
            <person name="Huntemann M."/>
            <person name="Wei C.-L."/>
            <person name="Han J."/>
            <person name="Detter J.C."/>
            <person name="Han C."/>
            <person name="Tapia R."/>
            <person name="Chen A."/>
            <person name="Kyrpides N."/>
            <person name="Mavromatis K."/>
            <person name="Markowitz V."/>
            <person name="Szeto E."/>
            <person name="Ivanova N."/>
            <person name="Pagani I."/>
            <person name="Pati A."/>
            <person name="Goodwin L."/>
            <person name="Nordberg H.P."/>
            <person name="Cantor M.N."/>
            <person name="Hua S.X."/>
            <person name="Woyke T."/>
            <person name="Kerfeld C.A."/>
        </authorList>
    </citation>
    <scope>NUCLEOTIDE SEQUENCE [LARGE SCALE GENOMIC DNA]</scope>
    <source>
        <strain evidence="1 2">PCC 7113</strain>
    </source>
</reference>
<name>K9WLI3_9CYAN</name>
<evidence type="ECO:0008006" key="3">
    <source>
        <dbReference type="Google" id="ProtNLM"/>
    </source>
</evidence>
<organism evidence="1 2">
    <name type="scientific">Allocoleopsis franciscana PCC 7113</name>
    <dbReference type="NCBI Taxonomy" id="1173027"/>
    <lineage>
        <taxon>Bacteria</taxon>
        <taxon>Bacillati</taxon>
        <taxon>Cyanobacteriota</taxon>
        <taxon>Cyanophyceae</taxon>
        <taxon>Coleofasciculales</taxon>
        <taxon>Coleofasciculaceae</taxon>
        <taxon>Allocoleopsis</taxon>
        <taxon>Allocoleopsis franciscana</taxon>
    </lineage>
</organism>
<dbReference type="HOGENOM" id="CLU_810958_0_0_3"/>
<dbReference type="STRING" id="1173027.Mic7113_4724"/>
<dbReference type="Gene3D" id="1.10.150.20">
    <property type="entry name" value="5' to 3' exonuclease, C-terminal subdomain"/>
    <property type="match status" value="1"/>
</dbReference>
<evidence type="ECO:0000313" key="1">
    <source>
        <dbReference type="EMBL" id="AFZ20397.1"/>
    </source>
</evidence>
<dbReference type="eggNOG" id="COG3743">
    <property type="taxonomic scope" value="Bacteria"/>
</dbReference>
<keyword evidence="2" id="KW-1185">Reference proteome</keyword>
<accession>K9WLI3</accession>
<evidence type="ECO:0000313" key="2">
    <source>
        <dbReference type="Proteomes" id="UP000010471"/>
    </source>
</evidence>
<dbReference type="AlphaFoldDB" id="K9WLI3"/>
<sequence length="360" mass="40453">MTTSLKSNSLANRNSKKSDDLTRIKGIGITKQKWLRELLNIHTFQDLAKLSVDEVESRLKTQGHTVSKSEIQGWIAQSQVLATAELSSQQFVESSDREEERFSNLPTQENELSQYVMALADAEADNPLDCSNQKNESSHAAAKVNVSPLMPQDEWQTFASFRVEFHSRTIEGQGEEQRTIIHYIEANKCQTWSEIGADQLQEWMLEQISEQMCQSIAAESPVTALPITLEITQIRAVQAYPTPRPMVVEKGNRVFPHPLSHETPFALEVGFNLTGFTALHLTNKQVEYYAQFHVRNRMTGEVIHVGDTELATLKKGQLSYTAVLNEITLEPGVYRLQAIVKLQCVPATLGSFKVPLLQVV</sequence>
<dbReference type="RefSeq" id="WP_015184532.1">
    <property type="nucleotide sequence ID" value="NC_019738.1"/>
</dbReference>
<dbReference type="KEGG" id="mic:Mic7113_4724"/>
<gene>
    <name evidence="1" type="ORF">Mic7113_4724</name>
</gene>